<name>A0ABM1L6F1_GEKJA</name>
<dbReference type="PANTHER" id="PTHR14593:SF5">
    <property type="entry name" value="WD REPEAT-CONTAINING PROTEIN 11"/>
    <property type="match status" value="1"/>
</dbReference>
<dbReference type="SUPFAM" id="SSF50978">
    <property type="entry name" value="WD40 repeat-like"/>
    <property type="match status" value="1"/>
</dbReference>
<dbReference type="InterPro" id="IPR036322">
    <property type="entry name" value="WD40_repeat_dom_sf"/>
</dbReference>
<dbReference type="Pfam" id="PF23751">
    <property type="entry name" value="Beta-prop_WDR11_1st"/>
    <property type="match status" value="1"/>
</dbReference>
<dbReference type="GeneID" id="107122913"/>
<dbReference type="Gene3D" id="2.130.10.10">
    <property type="entry name" value="YVTN repeat-like/Quinoprotein amine dehydrogenase"/>
    <property type="match status" value="1"/>
</dbReference>
<dbReference type="PANTHER" id="PTHR14593">
    <property type="entry name" value="WD REPEAT-CONTAINING PROTEIN 11"/>
    <property type="match status" value="1"/>
</dbReference>
<organism evidence="2 3">
    <name type="scientific">Gekko japonicus</name>
    <name type="common">Schlegel's Japanese gecko</name>
    <dbReference type="NCBI Taxonomy" id="146911"/>
    <lineage>
        <taxon>Eukaryota</taxon>
        <taxon>Metazoa</taxon>
        <taxon>Chordata</taxon>
        <taxon>Craniata</taxon>
        <taxon>Vertebrata</taxon>
        <taxon>Euteleostomi</taxon>
        <taxon>Lepidosauria</taxon>
        <taxon>Squamata</taxon>
        <taxon>Bifurcata</taxon>
        <taxon>Gekkota</taxon>
        <taxon>Gekkonidae</taxon>
        <taxon>Gekkoninae</taxon>
        <taxon>Gekko</taxon>
    </lineage>
</organism>
<gene>
    <name evidence="3" type="primary">LOC107122913</name>
</gene>
<dbReference type="Proteomes" id="UP000694871">
    <property type="component" value="Unplaced"/>
</dbReference>
<reference evidence="3" key="1">
    <citation type="submission" date="2025-08" db="UniProtKB">
        <authorList>
            <consortium name="RefSeq"/>
        </authorList>
    </citation>
    <scope>IDENTIFICATION</scope>
</reference>
<accession>A0ABM1L6F1</accession>
<sequence length="117" mass="12923">MQPYMVNIKLSARTLTGALSPQNRGAADWGWQGLIAYGCHSLVLVIDSKTAQTLQVLERHKSNVVKVKWAKENYHHNIGSPYSLRLASADATGKIIVWDVATGAARCEIQEHTKPIQ</sequence>
<evidence type="ECO:0000313" key="3">
    <source>
        <dbReference type="RefSeq" id="XP_015281538.1"/>
    </source>
</evidence>
<feature type="non-terminal residue" evidence="3">
    <location>
        <position position="117"/>
    </location>
</feature>
<dbReference type="RefSeq" id="XP_015281538.1">
    <property type="nucleotide sequence ID" value="XM_015426052.1"/>
</dbReference>
<evidence type="ECO:0000259" key="1">
    <source>
        <dbReference type="Pfam" id="PF23751"/>
    </source>
</evidence>
<dbReference type="InterPro" id="IPR057852">
    <property type="entry name" value="Beta-prop_WDR11_1st"/>
</dbReference>
<protein>
    <submittedName>
        <fullName evidence="3">WD repeat-containing protein 11-like</fullName>
    </submittedName>
</protein>
<keyword evidence="2" id="KW-1185">Reference proteome</keyword>
<evidence type="ECO:0000313" key="2">
    <source>
        <dbReference type="Proteomes" id="UP000694871"/>
    </source>
</evidence>
<feature type="domain" description="WDR11 first beta-propeller" evidence="1">
    <location>
        <begin position="20"/>
        <end position="104"/>
    </location>
</feature>
<proteinExistence type="predicted"/>
<dbReference type="InterPro" id="IPR015943">
    <property type="entry name" value="WD40/YVTN_repeat-like_dom_sf"/>
</dbReference>
<dbReference type="InterPro" id="IPR039694">
    <property type="entry name" value="WDR11"/>
</dbReference>